<comment type="cofactor">
    <cofactor evidence="9">
        <name>[4Fe-4S] cluster</name>
        <dbReference type="ChEBI" id="CHEBI:49883"/>
    </cofactor>
    <text evidence="9">Binds 2 [4Fe-4S] clusters per monomer.</text>
</comment>
<feature type="binding site" evidence="9">
    <location>
        <position position="264"/>
    </location>
    <ligand>
        <name>[4Fe-4S] cluster</name>
        <dbReference type="ChEBI" id="CHEBI:49883"/>
        <label>1</label>
    </ligand>
</feature>
<evidence type="ECO:0000256" key="4">
    <source>
        <dbReference type="ARBA" id="ARBA00022723"/>
    </source>
</evidence>
<feature type="binding site" evidence="9">
    <location>
        <position position="170"/>
    </location>
    <ligand>
        <name>cob(II)alamin</name>
        <dbReference type="ChEBI" id="CHEBI:16304"/>
    </ligand>
</feature>
<evidence type="ECO:0000313" key="11">
    <source>
        <dbReference type="EMBL" id="SIT00193.1"/>
    </source>
</evidence>
<feature type="binding site" evidence="9">
    <location>
        <position position="72"/>
    </location>
    <ligand>
        <name>cob(II)alamin</name>
        <dbReference type="ChEBI" id="CHEBI:16304"/>
    </ligand>
</feature>
<comment type="pathway">
    <text evidence="9">tRNA modification; tRNA-queuosine biosynthesis.</text>
</comment>
<comment type="subcellular location">
    <subcellularLocation>
        <location evidence="9">Cytoplasm</location>
    </subcellularLocation>
</comment>
<organism evidence="11 12">
    <name type="scientific">Thalassolituus maritimus</name>
    <dbReference type="NCBI Taxonomy" id="484498"/>
    <lineage>
        <taxon>Bacteria</taxon>
        <taxon>Pseudomonadati</taxon>
        <taxon>Pseudomonadota</taxon>
        <taxon>Gammaproteobacteria</taxon>
        <taxon>Oceanospirillales</taxon>
        <taxon>Oceanospirillaceae</taxon>
        <taxon>Thalassolituus</taxon>
    </lineage>
</organism>
<evidence type="ECO:0000256" key="3">
    <source>
        <dbReference type="ARBA" id="ARBA00022694"/>
    </source>
</evidence>
<feature type="binding site" evidence="9">
    <location>
        <position position="214"/>
    </location>
    <ligand>
        <name>[4Fe-4S] cluster</name>
        <dbReference type="ChEBI" id="CHEBI:49883"/>
        <label>2</label>
    </ligand>
</feature>
<keyword evidence="7 9" id="KW-0408">Iron</keyword>
<keyword evidence="9" id="KW-0846">Cobalamin</keyword>
<keyword evidence="3 9" id="KW-0819">tRNA processing</keyword>
<dbReference type="SUPFAM" id="SSF54862">
    <property type="entry name" value="4Fe-4S ferredoxins"/>
    <property type="match status" value="1"/>
</dbReference>
<feature type="active site" description="Proton donor" evidence="9">
    <location>
        <position position="149"/>
    </location>
</feature>
<dbReference type="RefSeq" id="WP_076516519.1">
    <property type="nucleotide sequence ID" value="NZ_FTOH01000007.1"/>
</dbReference>
<dbReference type="Pfam" id="PF08331">
    <property type="entry name" value="QueG_DUF1730"/>
    <property type="match status" value="1"/>
</dbReference>
<keyword evidence="1 9" id="KW-0004">4Fe-4S</keyword>
<dbReference type="PROSITE" id="PS51379">
    <property type="entry name" value="4FE4S_FER_2"/>
    <property type="match status" value="1"/>
</dbReference>
<keyword evidence="9" id="KW-0170">Cobalt</keyword>
<keyword evidence="4 9" id="KW-0479">Metal-binding</keyword>
<evidence type="ECO:0000256" key="5">
    <source>
        <dbReference type="ARBA" id="ARBA00022785"/>
    </source>
</evidence>
<dbReference type="EC" id="1.17.99.6" evidence="9"/>
<gene>
    <name evidence="9" type="primary">queG</name>
    <name evidence="11" type="ORF">SAMN05421686_107169</name>
</gene>
<evidence type="ECO:0000256" key="8">
    <source>
        <dbReference type="ARBA" id="ARBA00023014"/>
    </source>
</evidence>
<comment type="function">
    <text evidence="9">Catalyzes the conversion of epoxyqueuosine (oQ) to queuosine (Q), which is a hypermodified base found in the wobble positions of tRNA(Asp), tRNA(Asn), tRNA(His) and tRNA(Tyr).</text>
</comment>
<dbReference type="Proteomes" id="UP000185639">
    <property type="component" value="Unassembled WGS sequence"/>
</dbReference>
<comment type="subunit">
    <text evidence="9">Monomer.</text>
</comment>
<dbReference type="OrthoDB" id="9784571at2"/>
<dbReference type="FunFam" id="3.30.70.20:FF:000017">
    <property type="entry name" value="Epoxyqueuosine reductase"/>
    <property type="match status" value="1"/>
</dbReference>
<name>A0A1N7NP62_9GAMM</name>
<feature type="binding site" evidence="9">
    <location>
        <position position="184"/>
    </location>
    <ligand>
        <name>cob(II)alamin</name>
        <dbReference type="ChEBI" id="CHEBI:16304"/>
    </ligand>
</feature>
<feature type="binding site" evidence="9">
    <location>
        <position position="210"/>
    </location>
    <ligand>
        <name>[4Fe-4S] cluster</name>
        <dbReference type="ChEBI" id="CHEBI:49883"/>
        <label>1</label>
    </ligand>
</feature>
<evidence type="ECO:0000259" key="10">
    <source>
        <dbReference type="PROSITE" id="PS51379"/>
    </source>
</evidence>
<dbReference type="PANTHER" id="PTHR30002:SF4">
    <property type="entry name" value="EPOXYQUEUOSINE REDUCTASE"/>
    <property type="match status" value="1"/>
</dbReference>
<keyword evidence="2 9" id="KW-0963">Cytoplasm</keyword>
<comment type="similarity">
    <text evidence="9">Belongs to the QueG family.</text>
</comment>
<keyword evidence="5 9" id="KW-0671">Queuosine biosynthesis</keyword>
<dbReference type="PANTHER" id="PTHR30002">
    <property type="entry name" value="EPOXYQUEUOSINE REDUCTASE"/>
    <property type="match status" value="1"/>
</dbReference>
<feature type="binding site" evidence="9">
    <location>
        <begin position="257"/>
        <end position="258"/>
    </location>
    <ligand>
        <name>cob(II)alamin</name>
        <dbReference type="ChEBI" id="CHEBI:16304"/>
    </ligand>
</feature>
<dbReference type="GO" id="GO:0005737">
    <property type="term" value="C:cytoplasm"/>
    <property type="evidence" value="ECO:0007669"/>
    <property type="project" value="UniProtKB-SubCell"/>
</dbReference>
<dbReference type="HAMAP" id="MF_00916">
    <property type="entry name" value="QueG"/>
    <property type="match status" value="1"/>
</dbReference>
<feature type="binding site" evidence="9">
    <location>
        <position position="149"/>
    </location>
    <ligand>
        <name>cob(II)alamin</name>
        <dbReference type="ChEBI" id="CHEBI:16304"/>
    </ligand>
</feature>
<dbReference type="InterPro" id="IPR017896">
    <property type="entry name" value="4Fe4S_Fe-S-bd"/>
</dbReference>
<feature type="binding site" evidence="9">
    <location>
        <position position="230"/>
    </location>
    <ligand>
        <name>[4Fe-4S] cluster</name>
        <dbReference type="ChEBI" id="CHEBI:49883"/>
        <label>2</label>
    </ligand>
</feature>
<dbReference type="GO" id="GO:0051539">
    <property type="term" value="F:4 iron, 4 sulfur cluster binding"/>
    <property type="evidence" value="ECO:0007669"/>
    <property type="project" value="UniProtKB-KW"/>
</dbReference>
<evidence type="ECO:0000313" key="12">
    <source>
        <dbReference type="Proteomes" id="UP000185639"/>
    </source>
</evidence>
<dbReference type="GO" id="GO:0046872">
    <property type="term" value="F:metal ion binding"/>
    <property type="evidence" value="ECO:0007669"/>
    <property type="project" value="UniProtKB-KW"/>
</dbReference>
<accession>A0A1N7NP62</accession>
<dbReference type="NCBIfam" id="TIGR00276">
    <property type="entry name" value="tRNA epoxyqueuosine(34) reductase QueG"/>
    <property type="match status" value="1"/>
</dbReference>
<keyword evidence="6 9" id="KW-0560">Oxidoreductase</keyword>
<dbReference type="UniPathway" id="UPA00392"/>
<keyword evidence="12" id="KW-1185">Reference proteome</keyword>
<evidence type="ECO:0000256" key="7">
    <source>
        <dbReference type="ARBA" id="ARBA00023004"/>
    </source>
</evidence>
<dbReference type="InterPro" id="IPR013542">
    <property type="entry name" value="QueG_DUF1730"/>
</dbReference>
<feature type="binding site" evidence="9">
    <location>
        <position position="257"/>
    </location>
    <ligand>
        <name>[4Fe-4S] cluster</name>
        <dbReference type="ChEBI" id="CHEBI:49883"/>
        <label>2</label>
    </ligand>
</feature>
<reference evidence="12" key="1">
    <citation type="submission" date="2017-01" db="EMBL/GenBank/DDBJ databases">
        <authorList>
            <person name="Varghese N."/>
            <person name="Submissions S."/>
        </authorList>
    </citation>
    <scope>NUCLEOTIDE SEQUENCE [LARGE SCALE GENOMIC DNA]</scope>
    <source>
        <strain evidence="12">DSM 24913</strain>
    </source>
</reference>
<dbReference type="AlphaFoldDB" id="A0A1N7NP62"/>
<dbReference type="InterPro" id="IPR004453">
    <property type="entry name" value="QueG"/>
</dbReference>
<keyword evidence="8 9" id="KW-0411">Iron-sulfur</keyword>
<dbReference type="GO" id="GO:0008616">
    <property type="term" value="P:tRNA queuosine(34) biosynthetic process"/>
    <property type="evidence" value="ECO:0007669"/>
    <property type="project" value="UniProtKB-UniRule"/>
</dbReference>
<comment type="cofactor">
    <cofactor evidence="9">
        <name>cob(II)alamin</name>
        <dbReference type="ChEBI" id="CHEBI:16304"/>
    </cofactor>
</comment>
<dbReference type="Gene3D" id="3.30.70.20">
    <property type="match status" value="1"/>
</dbReference>
<feature type="binding site" evidence="9">
    <location>
        <position position="260"/>
    </location>
    <ligand>
        <name>[4Fe-4S] cluster</name>
        <dbReference type="ChEBI" id="CHEBI:49883"/>
        <label>2</label>
    </ligand>
</feature>
<feature type="binding site" evidence="9">
    <location>
        <position position="173"/>
    </location>
    <ligand>
        <name>cob(II)alamin</name>
        <dbReference type="ChEBI" id="CHEBI:16304"/>
    </ligand>
</feature>
<evidence type="ECO:0000256" key="9">
    <source>
        <dbReference type="HAMAP-Rule" id="MF_00916"/>
    </source>
</evidence>
<evidence type="ECO:0000256" key="2">
    <source>
        <dbReference type="ARBA" id="ARBA00022490"/>
    </source>
</evidence>
<comment type="catalytic activity">
    <reaction evidence="9">
        <text>epoxyqueuosine(34) in tRNA + AH2 = queuosine(34) in tRNA + A + H2O</text>
        <dbReference type="Rhea" id="RHEA:32159"/>
        <dbReference type="Rhea" id="RHEA-COMP:18571"/>
        <dbReference type="Rhea" id="RHEA-COMP:18582"/>
        <dbReference type="ChEBI" id="CHEBI:13193"/>
        <dbReference type="ChEBI" id="CHEBI:15377"/>
        <dbReference type="ChEBI" id="CHEBI:17499"/>
        <dbReference type="ChEBI" id="CHEBI:194431"/>
        <dbReference type="ChEBI" id="CHEBI:194443"/>
        <dbReference type="EC" id="1.17.99.6"/>
    </reaction>
</comment>
<comment type="caution">
    <text evidence="9">Lacks conserved residue(s) required for the propagation of feature annotation.</text>
</comment>
<feature type="binding site" evidence="9">
    <location>
        <position position="232"/>
    </location>
    <ligand>
        <name>cob(II)alamin</name>
        <dbReference type="ChEBI" id="CHEBI:16304"/>
    </ligand>
</feature>
<dbReference type="GO" id="GO:0031419">
    <property type="term" value="F:cobalamin binding"/>
    <property type="evidence" value="ECO:0007669"/>
    <property type="project" value="UniProtKB-KW"/>
</dbReference>
<proteinExistence type="inferred from homology"/>
<feature type="domain" description="4Fe-4S ferredoxin-type" evidence="10">
    <location>
        <begin position="195"/>
        <end position="224"/>
    </location>
</feature>
<dbReference type="GO" id="GO:0052693">
    <property type="term" value="F:epoxyqueuosine reductase activity"/>
    <property type="evidence" value="ECO:0007669"/>
    <property type="project" value="UniProtKB-UniRule"/>
</dbReference>
<evidence type="ECO:0000256" key="6">
    <source>
        <dbReference type="ARBA" id="ARBA00023002"/>
    </source>
</evidence>
<dbReference type="STRING" id="484498.SAMN05421686_107169"/>
<protein>
    <recommendedName>
        <fullName evidence="9">Epoxyqueuosine reductase</fullName>
        <ecNumber evidence="9">1.17.99.6</ecNumber>
    </recommendedName>
    <alternativeName>
        <fullName evidence="9">Queuosine biosynthesis protein QueG</fullName>
    </alternativeName>
</protein>
<evidence type="ECO:0000256" key="1">
    <source>
        <dbReference type="ARBA" id="ARBA00022485"/>
    </source>
</evidence>
<dbReference type="Pfam" id="PF13484">
    <property type="entry name" value="Fer4_16"/>
    <property type="match status" value="1"/>
</dbReference>
<dbReference type="EMBL" id="FTOH01000007">
    <property type="protein sequence ID" value="SIT00193.1"/>
    <property type="molecule type" value="Genomic_DNA"/>
</dbReference>
<feature type="binding site" evidence="9">
    <location>
        <position position="204"/>
    </location>
    <ligand>
        <name>[4Fe-4S] cluster</name>
        <dbReference type="ChEBI" id="CHEBI:49883"/>
        <label>1</label>
    </ligand>
</feature>
<sequence>MTSSRTVLTPEQLQKLRDDITQWSLEAGFQQCGFSSVDTGEHGDRLQQWLDAGYHGEMSYMADHVTERGPMRALPDELLPGTLSVISLRMDYLAPGVEVAKHLQDKNNAYISRYALGRDYHKLIRKRLTQLGKRIQSEIGDLGFRAFVDSAPILERALAEQAGIGWIGKNTMVLNRKAGSYFFLGEILTDLPLDPNDTPLKNHCGRCTSCLDICPTQAFVAPYVLDARKCISYLTIELDGPIPEELRSGIGNRIFGCDDCQIGCPWNRFSKSSEEPDFTPRHQLDKATLLELFQWDEATFLKKTEGMPIRRTGYENWMRNISVALGNAPQSIEVQEALKNQKGKISGLVDEHINWALQQQGH</sequence>
<dbReference type="InterPro" id="IPR017900">
    <property type="entry name" value="4Fe4S_Fe_S_CS"/>
</dbReference>
<feature type="binding site" evidence="9">
    <location>
        <position position="207"/>
    </location>
    <ligand>
        <name>[4Fe-4S] cluster</name>
        <dbReference type="ChEBI" id="CHEBI:49883"/>
        <label>1</label>
    </ligand>
</feature>
<dbReference type="PROSITE" id="PS00198">
    <property type="entry name" value="4FE4S_FER_1"/>
    <property type="match status" value="1"/>
</dbReference>